<sequence>MTAILPPELEREIFELCALSRTGIIPRLMLVARRVKDWVEPLLYRVIALNAPFPGFPLFTDDIMSSLINRKSPTFFHDTVRHLITFRRSKVEDTILTLCTGVEDLYLCLNFRADISFLKIIQSLPVTRLYALSYSMTPSAIRIFSRLTHLHLVAYHPDDVDPTCAALAALPHLTHLALDSEKLALASHTIFELSPSLRVLVLFKHPETRMADAIAPLAREDVRFVVIPQRVRIREWFAAIQHGESYWSDAESFVAKRRSGEINRLEYVYTV</sequence>
<reference evidence="1" key="1">
    <citation type="submission" date="2023-03" db="EMBL/GenBank/DDBJ databases">
        <title>Massive genome expansion in bonnet fungi (Mycena s.s.) driven by repeated elements and novel gene families across ecological guilds.</title>
        <authorList>
            <consortium name="Lawrence Berkeley National Laboratory"/>
            <person name="Harder C.B."/>
            <person name="Miyauchi S."/>
            <person name="Viragh M."/>
            <person name="Kuo A."/>
            <person name="Thoen E."/>
            <person name="Andreopoulos B."/>
            <person name="Lu D."/>
            <person name="Skrede I."/>
            <person name="Drula E."/>
            <person name="Henrissat B."/>
            <person name="Morin E."/>
            <person name="Kohler A."/>
            <person name="Barry K."/>
            <person name="LaButti K."/>
            <person name="Morin E."/>
            <person name="Salamov A."/>
            <person name="Lipzen A."/>
            <person name="Mereny Z."/>
            <person name="Hegedus B."/>
            <person name="Baldrian P."/>
            <person name="Stursova M."/>
            <person name="Weitz H."/>
            <person name="Taylor A."/>
            <person name="Grigoriev I.V."/>
            <person name="Nagy L.G."/>
            <person name="Martin F."/>
            <person name="Kauserud H."/>
        </authorList>
    </citation>
    <scope>NUCLEOTIDE SEQUENCE</scope>
    <source>
        <strain evidence="1">CBHHK002</strain>
    </source>
</reference>
<dbReference type="EMBL" id="JARIHO010000022">
    <property type="protein sequence ID" value="KAJ7343858.1"/>
    <property type="molecule type" value="Genomic_DNA"/>
</dbReference>
<dbReference type="SUPFAM" id="SSF52047">
    <property type="entry name" value="RNI-like"/>
    <property type="match status" value="1"/>
</dbReference>
<gene>
    <name evidence="1" type="ORF">DFH08DRAFT_215352</name>
</gene>
<evidence type="ECO:0000313" key="2">
    <source>
        <dbReference type="Proteomes" id="UP001218218"/>
    </source>
</evidence>
<organism evidence="1 2">
    <name type="scientific">Mycena albidolilacea</name>
    <dbReference type="NCBI Taxonomy" id="1033008"/>
    <lineage>
        <taxon>Eukaryota</taxon>
        <taxon>Fungi</taxon>
        <taxon>Dikarya</taxon>
        <taxon>Basidiomycota</taxon>
        <taxon>Agaricomycotina</taxon>
        <taxon>Agaricomycetes</taxon>
        <taxon>Agaricomycetidae</taxon>
        <taxon>Agaricales</taxon>
        <taxon>Marasmiineae</taxon>
        <taxon>Mycenaceae</taxon>
        <taxon>Mycena</taxon>
    </lineage>
</organism>
<dbReference type="Proteomes" id="UP001218218">
    <property type="component" value="Unassembled WGS sequence"/>
</dbReference>
<dbReference type="AlphaFoldDB" id="A0AAD6ZY05"/>
<comment type="caution">
    <text evidence="1">The sequence shown here is derived from an EMBL/GenBank/DDBJ whole genome shotgun (WGS) entry which is preliminary data.</text>
</comment>
<keyword evidence="2" id="KW-1185">Reference proteome</keyword>
<evidence type="ECO:0000313" key="1">
    <source>
        <dbReference type="EMBL" id="KAJ7343858.1"/>
    </source>
</evidence>
<accession>A0AAD6ZY05</accession>
<name>A0AAD6ZY05_9AGAR</name>
<protein>
    <submittedName>
        <fullName evidence="1">Uncharacterized protein</fullName>
    </submittedName>
</protein>
<proteinExistence type="predicted"/>